<feature type="domain" description="HNH nuclease" evidence="1">
    <location>
        <begin position="155"/>
        <end position="207"/>
    </location>
</feature>
<proteinExistence type="predicted"/>
<dbReference type="AlphaFoldDB" id="A0A318ME49"/>
<accession>A0A318ME49</accession>
<dbReference type="InterPro" id="IPR003615">
    <property type="entry name" value="HNH_nuc"/>
</dbReference>
<reference evidence="2 3" key="1">
    <citation type="submission" date="2018-05" db="EMBL/GenBank/DDBJ databases">
        <title>Reference genomes for bee gut microbiota database.</title>
        <authorList>
            <person name="Ellegaard K.M."/>
        </authorList>
    </citation>
    <scope>NUCLEOTIDE SEQUENCE [LARGE SCALE GENOMIC DNA]</scope>
    <source>
        <strain evidence="2 3">ESL0200</strain>
    </source>
</reference>
<dbReference type="Pfam" id="PF13391">
    <property type="entry name" value="HNH_2"/>
    <property type="match status" value="1"/>
</dbReference>
<name>A0A318ME49_9BIFI</name>
<keyword evidence="2" id="KW-0540">Nuclease</keyword>
<dbReference type="OrthoDB" id="9811869at2"/>
<evidence type="ECO:0000259" key="1">
    <source>
        <dbReference type="Pfam" id="PF13391"/>
    </source>
</evidence>
<keyword evidence="2" id="KW-0378">Hydrolase</keyword>
<dbReference type="EMBL" id="QGLL01000001">
    <property type="protein sequence ID" value="PXY85776.1"/>
    <property type="molecule type" value="Genomic_DNA"/>
</dbReference>
<keyword evidence="2" id="KW-0255">Endonuclease</keyword>
<evidence type="ECO:0000313" key="2">
    <source>
        <dbReference type="EMBL" id="PXY85776.1"/>
    </source>
</evidence>
<organism evidence="2 3">
    <name type="scientific">Bifidobacterium asteroides</name>
    <dbReference type="NCBI Taxonomy" id="1684"/>
    <lineage>
        <taxon>Bacteria</taxon>
        <taxon>Bacillati</taxon>
        <taxon>Actinomycetota</taxon>
        <taxon>Actinomycetes</taxon>
        <taxon>Bifidobacteriales</taxon>
        <taxon>Bifidobacteriaceae</taxon>
        <taxon>Bifidobacterium</taxon>
    </lineage>
</organism>
<dbReference type="Proteomes" id="UP000247744">
    <property type="component" value="Unassembled WGS sequence"/>
</dbReference>
<dbReference type="GO" id="GO:0004519">
    <property type="term" value="F:endonuclease activity"/>
    <property type="evidence" value="ECO:0007669"/>
    <property type="project" value="UniProtKB-KW"/>
</dbReference>
<protein>
    <submittedName>
        <fullName evidence="2">Restriction endonuclease</fullName>
    </submittedName>
</protein>
<evidence type="ECO:0000313" key="3">
    <source>
        <dbReference type="Proteomes" id="UP000247744"/>
    </source>
</evidence>
<gene>
    <name evidence="2" type="ORF">DKK75_00970</name>
</gene>
<dbReference type="REBASE" id="292442">
    <property type="entry name" value="Bas200ORF970P"/>
</dbReference>
<sequence length="263" mass="29969">MMAFALYIVLEPRECDDNGLDVQRLASFLNRTPASVALKIWNIAAHDANRSAQGKAGMKHGSKLDSQVWRWYAENPDAFMAECLDLLQHALLQANKHHFHPAPLASDRYSPLETATKLILDKHNPEGGERETTTIQRINQSYFRNSLLLNYQCTCCITGMQIPSMLIASHIKPWKASTPTEKTAASNGLLLNAFHDRAFDQGLISIDDDYCIMVNHDKVRRSPINDQWLYAFEDQKITLPSIRRPSHEFIEYHHKHIFLTDAA</sequence>
<comment type="caution">
    <text evidence="2">The sequence shown here is derived from an EMBL/GenBank/DDBJ whole genome shotgun (WGS) entry which is preliminary data.</text>
</comment>